<organism evidence="1 2">
    <name type="scientific">Mucilaginibacter gilvus</name>
    <dbReference type="NCBI Taxonomy" id="2305909"/>
    <lineage>
        <taxon>Bacteria</taxon>
        <taxon>Pseudomonadati</taxon>
        <taxon>Bacteroidota</taxon>
        <taxon>Sphingobacteriia</taxon>
        <taxon>Sphingobacteriales</taxon>
        <taxon>Sphingobacteriaceae</taxon>
        <taxon>Mucilaginibacter</taxon>
    </lineage>
</organism>
<protein>
    <submittedName>
        <fullName evidence="1">Uncharacterized protein</fullName>
    </submittedName>
</protein>
<evidence type="ECO:0000313" key="2">
    <source>
        <dbReference type="Proteomes" id="UP000286701"/>
    </source>
</evidence>
<dbReference type="AlphaFoldDB" id="A0A3S3VI19"/>
<name>A0A3S3VI19_9SPHI</name>
<keyword evidence="2" id="KW-1185">Reference proteome</keyword>
<sequence>MPLCEPAKHLPEQGTTETGFFKSSAHLGKLHDLTLSDVSGYSYPYNILLAHRDIKAKLNRQPYDRELLITQTGKG</sequence>
<comment type="caution">
    <text evidence="1">The sequence shown here is derived from an EMBL/GenBank/DDBJ whole genome shotgun (WGS) entry which is preliminary data.</text>
</comment>
<reference evidence="1 2" key="1">
    <citation type="submission" date="2019-01" db="EMBL/GenBank/DDBJ databases">
        <title>Mucilaginibacter antarcticum sp. nov., isolated from antarctic soil.</title>
        <authorList>
            <person name="Yan Y.-Q."/>
            <person name="Du Z.-J."/>
        </authorList>
    </citation>
    <scope>NUCLEOTIDE SEQUENCE [LARGE SCALE GENOMIC DNA]</scope>
    <source>
        <strain evidence="1 2">F01003</strain>
    </source>
</reference>
<dbReference type="Proteomes" id="UP000286701">
    <property type="component" value="Unassembled WGS sequence"/>
</dbReference>
<dbReference type="EMBL" id="SBIW01000003">
    <property type="protein sequence ID" value="RWY53868.1"/>
    <property type="molecule type" value="Genomic_DNA"/>
</dbReference>
<accession>A0A3S3VI19</accession>
<proteinExistence type="predicted"/>
<evidence type="ECO:0000313" key="1">
    <source>
        <dbReference type="EMBL" id="RWY53868.1"/>
    </source>
</evidence>
<gene>
    <name evidence="1" type="ORF">EPL05_07315</name>
</gene>